<dbReference type="GO" id="GO:0015293">
    <property type="term" value="F:symporter activity"/>
    <property type="evidence" value="ECO:0007669"/>
    <property type="project" value="UniProtKB-KW"/>
</dbReference>
<keyword evidence="4" id="KW-0050">Antiport</keyword>
<feature type="transmembrane region" description="Helical" evidence="18">
    <location>
        <begin position="521"/>
        <end position="544"/>
    </location>
</feature>
<accession>A0A2V3J2W8</accession>
<evidence type="ECO:0000256" key="15">
    <source>
        <dbReference type="ARBA" id="ARBA00023136"/>
    </source>
</evidence>
<evidence type="ECO:0000256" key="12">
    <source>
        <dbReference type="ARBA" id="ARBA00022989"/>
    </source>
</evidence>
<organism evidence="20 21">
    <name type="scientific">Gracilariopsis chorda</name>
    <dbReference type="NCBI Taxonomy" id="448386"/>
    <lineage>
        <taxon>Eukaryota</taxon>
        <taxon>Rhodophyta</taxon>
        <taxon>Florideophyceae</taxon>
        <taxon>Rhodymeniophycidae</taxon>
        <taxon>Gracilariales</taxon>
        <taxon>Gracilariaceae</taxon>
        <taxon>Gracilariopsis</taxon>
    </lineage>
</organism>
<evidence type="ECO:0000313" key="21">
    <source>
        <dbReference type="Proteomes" id="UP000247409"/>
    </source>
</evidence>
<proteinExistence type="inferred from homology"/>
<gene>
    <name evidence="20" type="ORF">BWQ96_01621</name>
</gene>
<evidence type="ECO:0000256" key="1">
    <source>
        <dbReference type="ARBA" id="ARBA00004141"/>
    </source>
</evidence>
<keyword evidence="16" id="KW-0739">Sodium transport</keyword>
<protein>
    <submittedName>
        <fullName evidence="20">Sodium/potassium/calcium exchanger 4</fullName>
    </submittedName>
</protein>
<comment type="subcellular location">
    <subcellularLocation>
        <location evidence="1">Membrane</location>
        <topology evidence="1">Multi-pass membrane protein</topology>
    </subcellularLocation>
</comment>
<keyword evidence="15 18" id="KW-0472">Membrane</keyword>
<dbReference type="STRING" id="448386.A0A2V3J2W8"/>
<evidence type="ECO:0000256" key="4">
    <source>
        <dbReference type="ARBA" id="ARBA00022449"/>
    </source>
</evidence>
<evidence type="ECO:0000256" key="2">
    <source>
        <dbReference type="ARBA" id="ARBA00005364"/>
    </source>
</evidence>
<dbReference type="Gene3D" id="1.20.1420.30">
    <property type="entry name" value="NCX, central ion-binding region"/>
    <property type="match status" value="2"/>
</dbReference>
<dbReference type="OrthoDB" id="2127281at2759"/>
<keyword evidence="14" id="KW-0406">Ion transport</keyword>
<feature type="transmembrane region" description="Helical" evidence="18">
    <location>
        <begin position="125"/>
        <end position="149"/>
    </location>
</feature>
<dbReference type="GO" id="GO:0005262">
    <property type="term" value="F:calcium channel activity"/>
    <property type="evidence" value="ECO:0007669"/>
    <property type="project" value="TreeGrafter"/>
</dbReference>
<keyword evidence="7 18" id="KW-0812">Transmembrane</keyword>
<keyword evidence="9" id="KW-0106">Calcium</keyword>
<reference evidence="20 21" key="1">
    <citation type="journal article" date="2018" name="Mol. Biol. Evol.">
        <title>Analysis of the draft genome of the red seaweed Gracilariopsis chorda provides insights into genome size evolution in Rhodophyta.</title>
        <authorList>
            <person name="Lee J."/>
            <person name="Yang E.C."/>
            <person name="Graf L."/>
            <person name="Yang J.H."/>
            <person name="Qiu H."/>
            <person name="Zel Zion U."/>
            <person name="Chan C.X."/>
            <person name="Stephens T.G."/>
            <person name="Weber A.P.M."/>
            <person name="Boo G.H."/>
            <person name="Boo S.M."/>
            <person name="Kim K.M."/>
            <person name="Shin Y."/>
            <person name="Jung M."/>
            <person name="Lee S.J."/>
            <person name="Yim H.S."/>
            <person name="Lee J.H."/>
            <person name="Bhattacharya D."/>
            <person name="Yoon H.S."/>
        </authorList>
    </citation>
    <scope>NUCLEOTIDE SEQUENCE [LARGE SCALE GENOMIC DNA]</scope>
    <source>
        <strain evidence="20 21">SKKU-2015</strain>
        <tissue evidence="20">Whole body</tissue>
    </source>
</reference>
<feature type="transmembrane region" description="Helical" evidence="18">
    <location>
        <begin position="452"/>
        <end position="473"/>
    </location>
</feature>
<feature type="transmembrane region" description="Helical" evidence="18">
    <location>
        <begin position="24"/>
        <end position="43"/>
    </location>
</feature>
<evidence type="ECO:0000256" key="8">
    <source>
        <dbReference type="ARBA" id="ARBA00022729"/>
    </source>
</evidence>
<feature type="transmembrane region" description="Helical" evidence="18">
    <location>
        <begin position="217"/>
        <end position="237"/>
    </location>
</feature>
<evidence type="ECO:0000313" key="20">
    <source>
        <dbReference type="EMBL" id="PXF48452.1"/>
    </source>
</evidence>
<dbReference type="NCBIfam" id="TIGR00367">
    <property type="entry name" value="calcium/sodium antiporter"/>
    <property type="match status" value="1"/>
</dbReference>
<evidence type="ECO:0000256" key="7">
    <source>
        <dbReference type="ARBA" id="ARBA00022692"/>
    </source>
</evidence>
<dbReference type="InterPro" id="IPR004837">
    <property type="entry name" value="NaCa_Exmemb"/>
</dbReference>
<evidence type="ECO:0000256" key="6">
    <source>
        <dbReference type="ARBA" id="ARBA00022568"/>
    </source>
</evidence>
<keyword evidence="5" id="KW-0633">Potassium transport</keyword>
<keyword evidence="8" id="KW-0732">Signal</keyword>
<evidence type="ECO:0000256" key="10">
    <source>
        <dbReference type="ARBA" id="ARBA00022847"/>
    </source>
</evidence>
<keyword evidence="3" id="KW-0813">Transport</keyword>
<keyword evidence="13" id="KW-0915">Sodium</keyword>
<comment type="caution">
    <text evidence="20">The sequence shown here is derived from an EMBL/GenBank/DDBJ whole genome shotgun (WGS) entry which is preliminary data.</text>
</comment>
<evidence type="ECO:0000256" key="9">
    <source>
        <dbReference type="ARBA" id="ARBA00022837"/>
    </source>
</evidence>
<evidence type="ECO:0000256" key="11">
    <source>
        <dbReference type="ARBA" id="ARBA00022958"/>
    </source>
</evidence>
<keyword evidence="10" id="KW-0769">Symport</keyword>
<evidence type="ECO:0000256" key="5">
    <source>
        <dbReference type="ARBA" id="ARBA00022538"/>
    </source>
</evidence>
<feature type="region of interest" description="Disordered" evidence="17">
    <location>
        <begin position="282"/>
        <end position="304"/>
    </location>
</feature>
<feature type="domain" description="Sodium/calcium exchanger membrane region" evidence="19">
    <location>
        <begin position="92"/>
        <end position="234"/>
    </location>
</feature>
<feature type="domain" description="Sodium/calcium exchanger membrane region" evidence="19">
    <location>
        <begin position="387"/>
        <end position="538"/>
    </location>
</feature>
<feature type="transmembrane region" description="Helical" evidence="18">
    <location>
        <begin position="386"/>
        <end position="404"/>
    </location>
</feature>
<dbReference type="GO" id="GO:0006874">
    <property type="term" value="P:intracellular calcium ion homeostasis"/>
    <property type="evidence" value="ECO:0007669"/>
    <property type="project" value="TreeGrafter"/>
</dbReference>
<dbReference type="EMBL" id="NBIV01000013">
    <property type="protein sequence ID" value="PXF48452.1"/>
    <property type="molecule type" value="Genomic_DNA"/>
</dbReference>
<dbReference type="FunFam" id="1.20.1420.30:FF:000009">
    <property type="entry name" value="sodium/potassium/calcium exchanger 5 isoform X2"/>
    <property type="match status" value="1"/>
</dbReference>
<evidence type="ECO:0000256" key="16">
    <source>
        <dbReference type="ARBA" id="ARBA00023201"/>
    </source>
</evidence>
<evidence type="ECO:0000256" key="17">
    <source>
        <dbReference type="SAM" id="MobiDB-lite"/>
    </source>
</evidence>
<dbReference type="AlphaFoldDB" id="A0A2V3J2W8"/>
<dbReference type="PANTHER" id="PTHR10846:SF8">
    <property type="entry name" value="INNER MEMBRANE PROTEIN YRBG"/>
    <property type="match status" value="1"/>
</dbReference>
<evidence type="ECO:0000256" key="13">
    <source>
        <dbReference type="ARBA" id="ARBA00023053"/>
    </source>
</evidence>
<comment type="similarity">
    <text evidence="2">Belongs to the Ca(2+):cation antiporter (CaCA) (TC 2.A.19) family. SLC24A subfamily.</text>
</comment>
<dbReference type="GO" id="GO:0008273">
    <property type="term" value="F:calcium, potassium:sodium antiporter activity"/>
    <property type="evidence" value="ECO:0007669"/>
    <property type="project" value="TreeGrafter"/>
</dbReference>
<sequence length="546" mass="59776">MSAIAFRYRHPRRRRYSSRDRKSALPYASLLFLTVIAVCAVFYRTQQNTHHASAPDALLDIVSVRSGADYGNLCSGDNVFSKKWSLAFLIPAVVFTFVGLAIVTDDYFVPALECICERLNLSEDVAGATFMAAGSSTPEFFASLLAVFVTKDEVGIGTIVGSAVFNILVIIGLSAALAGAVIKLDWRPLLRDSAFYIASIILLLLFVIPITNGQIDWWEGLILVLFYGVYVLFMAFLNKPYMKWADKLNKKRAAKKSSIGDLEAGTFTTSYPTSSGDVISTEHGTWSAENSPPSSPPSSPPALETTVRSKFEDVCPRSKFRTLQYAVIAANRLRASAEGPDEKKTFLGLDLPESTLGWIFFPATGLWKLLFRYTVVDCSVERRANLWWLTFITSIVWISGISYVMVEAARIVGCLIGIPATIMGLTVLAAGTSVPDALASISVARNGAGDMAVSNAIGSNVFDILLGLGFPWFLGHLILKEQIAIPVEPITTVVIPIVILFAIMVALVIVLIALRWQMRPLLGYILFGLYGAFIVYSLLDVWVFNK</sequence>
<name>A0A2V3J2W8_9FLOR</name>
<keyword evidence="6" id="KW-0109">Calcium transport</keyword>
<feature type="transmembrane region" description="Helical" evidence="18">
    <location>
        <begin position="194"/>
        <end position="211"/>
    </location>
</feature>
<feature type="transmembrane region" description="Helical" evidence="18">
    <location>
        <begin position="155"/>
        <end position="182"/>
    </location>
</feature>
<dbReference type="GO" id="GO:0005886">
    <property type="term" value="C:plasma membrane"/>
    <property type="evidence" value="ECO:0007669"/>
    <property type="project" value="TreeGrafter"/>
</dbReference>
<feature type="transmembrane region" description="Helical" evidence="18">
    <location>
        <begin position="84"/>
        <end position="104"/>
    </location>
</feature>
<keyword evidence="12 18" id="KW-1133">Transmembrane helix</keyword>
<keyword evidence="11" id="KW-0630">Potassium</keyword>
<dbReference type="InterPro" id="IPR044880">
    <property type="entry name" value="NCX_ion-bd_dom_sf"/>
</dbReference>
<feature type="transmembrane region" description="Helical" evidence="18">
    <location>
        <begin position="493"/>
        <end position="514"/>
    </location>
</feature>
<dbReference type="Pfam" id="PF01699">
    <property type="entry name" value="Na_Ca_ex"/>
    <property type="match status" value="2"/>
</dbReference>
<evidence type="ECO:0000259" key="19">
    <source>
        <dbReference type="Pfam" id="PF01699"/>
    </source>
</evidence>
<dbReference type="Proteomes" id="UP000247409">
    <property type="component" value="Unassembled WGS sequence"/>
</dbReference>
<dbReference type="InterPro" id="IPR004481">
    <property type="entry name" value="K/Na/Ca-exchanger"/>
</dbReference>
<evidence type="ECO:0000256" key="18">
    <source>
        <dbReference type="SAM" id="Phobius"/>
    </source>
</evidence>
<dbReference type="PANTHER" id="PTHR10846">
    <property type="entry name" value="SODIUM/POTASSIUM/CALCIUM EXCHANGER"/>
    <property type="match status" value="1"/>
</dbReference>
<evidence type="ECO:0000256" key="14">
    <source>
        <dbReference type="ARBA" id="ARBA00023065"/>
    </source>
</evidence>
<keyword evidence="21" id="KW-1185">Reference proteome</keyword>
<evidence type="ECO:0000256" key="3">
    <source>
        <dbReference type="ARBA" id="ARBA00022448"/>
    </source>
</evidence>